<dbReference type="PANTHER" id="PTHR12161">
    <property type="entry name" value="IST1 FAMILY MEMBER"/>
    <property type="match status" value="1"/>
</dbReference>
<organism evidence="3 4">
    <name type="scientific">Hibiscus sabdariffa</name>
    <name type="common">roselle</name>
    <dbReference type="NCBI Taxonomy" id="183260"/>
    <lineage>
        <taxon>Eukaryota</taxon>
        <taxon>Viridiplantae</taxon>
        <taxon>Streptophyta</taxon>
        <taxon>Embryophyta</taxon>
        <taxon>Tracheophyta</taxon>
        <taxon>Spermatophyta</taxon>
        <taxon>Magnoliopsida</taxon>
        <taxon>eudicotyledons</taxon>
        <taxon>Gunneridae</taxon>
        <taxon>Pentapetalae</taxon>
        <taxon>rosids</taxon>
        <taxon>malvids</taxon>
        <taxon>Malvales</taxon>
        <taxon>Malvaceae</taxon>
        <taxon>Malvoideae</taxon>
        <taxon>Hibiscus</taxon>
    </lineage>
</organism>
<feature type="compositionally biased region" description="Polar residues" evidence="2">
    <location>
        <begin position="195"/>
        <end position="208"/>
    </location>
</feature>
<dbReference type="InterPro" id="IPR005061">
    <property type="entry name" value="Ist1"/>
</dbReference>
<evidence type="ECO:0000256" key="1">
    <source>
        <dbReference type="ARBA" id="ARBA00005536"/>
    </source>
</evidence>
<feature type="compositionally biased region" description="Basic and acidic residues" evidence="2">
    <location>
        <begin position="305"/>
        <end position="314"/>
    </location>
</feature>
<sequence>MGKKLDALLGRGFKPSKFKSVLTVAISRLSVFKNQRLARCNLARSDVVQLLQLGQHDRALLRVEQVMKEQNMLDVFGILEGYCNLLVERVHLIEQERDCPDELKEAVSGLIFASSRCGDFPELQEIRAIFVSRYGKEFAARAIELRNNCGVNTTIIQKLSTKQPDLQSRRNVLNEIAAENGIALQLHETSVSATNENLDSGKNHSQPQLDPKGKATNLAGLADEGFSDSPNTRKKYKDVADAAQAAFESAAHAAAAARAAMELSRSDFPDPDDHSSPDNRRKRVFDIHEPSSKGEETHQGSQAEDLNHSSKTSEIKISSPSSSTESLEANLDMMRTMSLDEVDPIKLLEKDVIIYESDDDNYDSYGSSFDTRELKDKDEEHSENTGLMFQNSSDKQVPSSLRAGLKQETGPENPSEHVGHSTGPKGKRPFTIDKGSFSARTRQVRGY</sequence>
<keyword evidence="4" id="KW-1185">Reference proteome</keyword>
<accession>A0ABR2SSV0</accession>
<dbReference type="Proteomes" id="UP001396334">
    <property type="component" value="Unassembled WGS sequence"/>
</dbReference>
<dbReference type="Pfam" id="PF03398">
    <property type="entry name" value="Ist1"/>
    <property type="match status" value="1"/>
</dbReference>
<feature type="compositionally biased region" description="Low complexity" evidence="2">
    <location>
        <begin position="315"/>
        <end position="326"/>
    </location>
</feature>
<feature type="region of interest" description="Disordered" evidence="2">
    <location>
        <begin position="195"/>
        <end position="233"/>
    </location>
</feature>
<evidence type="ECO:0008006" key="5">
    <source>
        <dbReference type="Google" id="ProtNLM"/>
    </source>
</evidence>
<dbReference type="EMBL" id="JBBPBN010000012">
    <property type="protein sequence ID" value="KAK9028115.1"/>
    <property type="molecule type" value="Genomic_DNA"/>
</dbReference>
<protein>
    <recommendedName>
        <fullName evidence="5">Regulator of Vps4 activity in the MVB pathway protein</fullName>
    </recommendedName>
</protein>
<feature type="compositionally biased region" description="Basic and acidic residues" evidence="2">
    <location>
        <begin position="288"/>
        <end position="298"/>
    </location>
</feature>
<comment type="similarity">
    <text evidence="1">Belongs to the IST1 family.</text>
</comment>
<reference evidence="3 4" key="1">
    <citation type="journal article" date="2024" name="G3 (Bethesda)">
        <title>Genome assembly of Hibiscus sabdariffa L. provides insights into metabolisms of medicinal natural products.</title>
        <authorList>
            <person name="Kim T."/>
        </authorList>
    </citation>
    <scope>NUCLEOTIDE SEQUENCE [LARGE SCALE GENOMIC DNA]</scope>
    <source>
        <strain evidence="3">TK-2024</strain>
        <tissue evidence="3">Old leaves</tissue>
    </source>
</reference>
<comment type="caution">
    <text evidence="3">The sequence shown here is derived from an EMBL/GenBank/DDBJ whole genome shotgun (WGS) entry which is preliminary data.</text>
</comment>
<feature type="compositionally biased region" description="Basic and acidic residues" evidence="2">
    <location>
        <begin position="370"/>
        <end position="383"/>
    </location>
</feature>
<evidence type="ECO:0000256" key="2">
    <source>
        <dbReference type="SAM" id="MobiDB-lite"/>
    </source>
</evidence>
<dbReference type="Gene3D" id="1.20.1260.60">
    <property type="entry name" value="Vacuolar protein sorting-associated protein Ist1"/>
    <property type="match status" value="1"/>
</dbReference>
<feature type="region of interest" description="Disordered" evidence="2">
    <location>
        <begin position="366"/>
        <end position="447"/>
    </location>
</feature>
<dbReference type="PANTHER" id="PTHR12161:SF16">
    <property type="entry name" value="REGULATOR OF VPS4 ACTIVITY IN THE MVB PATHWAY PROTEIN"/>
    <property type="match status" value="1"/>
</dbReference>
<name>A0ABR2SSV0_9ROSI</name>
<feature type="compositionally biased region" description="Polar residues" evidence="2">
    <location>
        <begin position="384"/>
        <end position="399"/>
    </location>
</feature>
<gene>
    <name evidence="3" type="ORF">V6N11_067929</name>
</gene>
<proteinExistence type="inferred from homology"/>
<evidence type="ECO:0000313" key="3">
    <source>
        <dbReference type="EMBL" id="KAK9028115.1"/>
    </source>
</evidence>
<evidence type="ECO:0000313" key="4">
    <source>
        <dbReference type="Proteomes" id="UP001396334"/>
    </source>
</evidence>
<dbReference type="InterPro" id="IPR042277">
    <property type="entry name" value="IST1-like"/>
</dbReference>
<feature type="region of interest" description="Disordered" evidence="2">
    <location>
        <begin position="288"/>
        <end position="326"/>
    </location>
</feature>